<keyword evidence="3" id="KW-1185">Reference proteome</keyword>
<feature type="region of interest" description="Disordered" evidence="1">
    <location>
        <begin position="742"/>
        <end position="768"/>
    </location>
</feature>
<feature type="region of interest" description="Disordered" evidence="1">
    <location>
        <begin position="660"/>
        <end position="712"/>
    </location>
</feature>
<feature type="compositionally biased region" description="Polar residues" evidence="1">
    <location>
        <begin position="297"/>
        <end position="310"/>
    </location>
</feature>
<dbReference type="eggNOG" id="KOG0531">
    <property type="taxonomic scope" value="Eukaryota"/>
</dbReference>
<dbReference type="SUPFAM" id="SSF52058">
    <property type="entry name" value="L domain-like"/>
    <property type="match status" value="1"/>
</dbReference>
<dbReference type="Gene3D" id="3.80.10.10">
    <property type="entry name" value="Ribonuclease Inhibitor"/>
    <property type="match status" value="1"/>
</dbReference>
<feature type="compositionally biased region" description="Basic and acidic residues" evidence="1">
    <location>
        <begin position="1008"/>
        <end position="1021"/>
    </location>
</feature>
<proteinExistence type="predicted"/>
<feature type="region of interest" description="Disordered" evidence="1">
    <location>
        <begin position="430"/>
        <end position="526"/>
    </location>
</feature>
<feature type="compositionally biased region" description="Basic and acidic residues" evidence="1">
    <location>
        <begin position="661"/>
        <end position="685"/>
    </location>
</feature>
<dbReference type="OrthoDB" id="201275at2759"/>
<feature type="region of interest" description="Disordered" evidence="1">
    <location>
        <begin position="284"/>
        <end position="315"/>
    </location>
</feature>
<dbReference type="InterPro" id="IPR040091">
    <property type="entry name" value="LRRC56"/>
</dbReference>
<protein>
    <submittedName>
        <fullName evidence="2">Hypothetical leucine rich repeat protein</fullName>
    </submittedName>
</protein>
<dbReference type="STRING" id="2880.D8LM99"/>
<feature type="compositionally biased region" description="Basic and acidic residues" evidence="1">
    <location>
        <begin position="486"/>
        <end position="496"/>
    </location>
</feature>
<evidence type="ECO:0000313" key="2">
    <source>
        <dbReference type="EMBL" id="CBN77509.1"/>
    </source>
</evidence>
<feature type="region of interest" description="Disordered" evidence="1">
    <location>
        <begin position="807"/>
        <end position="953"/>
    </location>
</feature>
<dbReference type="AlphaFoldDB" id="D8LM99"/>
<reference evidence="2 3" key="1">
    <citation type="journal article" date="2010" name="Nature">
        <title>The Ectocarpus genome and the independent evolution of multicellularity in brown algae.</title>
        <authorList>
            <person name="Cock J.M."/>
            <person name="Sterck L."/>
            <person name="Rouze P."/>
            <person name="Scornet D."/>
            <person name="Allen A.E."/>
            <person name="Amoutzias G."/>
            <person name="Anthouard V."/>
            <person name="Artiguenave F."/>
            <person name="Aury J.M."/>
            <person name="Badger J.H."/>
            <person name="Beszteri B."/>
            <person name="Billiau K."/>
            <person name="Bonnet E."/>
            <person name="Bothwell J.H."/>
            <person name="Bowler C."/>
            <person name="Boyen C."/>
            <person name="Brownlee C."/>
            <person name="Carrano C.J."/>
            <person name="Charrier B."/>
            <person name="Cho G.Y."/>
            <person name="Coelho S.M."/>
            <person name="Collen J."/>
            <person name="Corre E."/>
            <person name="Da Silva C."/>
            <person name="Delage L."/>
            <person name="Delaroque N."/>
            <person name="Dittami S.M."/>
            <person name="Doulbeau S."/>
            <person name="Elias M."/>
            <person name="Farnham G."/>
            <person name="Gachon C.M."/>
            <person name="Gschloessl B."/>
            <person name="Heesch S."/>
            <person name="Jabbari K."/>
            <person name="Jubin C."/>
            <person name="Kawai H."/>
            <person name="Kimura K."/>
            <person name="Kloareg B."/>
            <person name="Kupper F.C."/>
            <person name="Lang D."/>
            <person name="Le Bail A."/>
            <person name="Leblanc C."/>
            <person name="Lerouge P."/>
            <person name="Lohr M."/>
            <person name="Lopez P.J."/>
            <person name="Martens C."/>
            <person name="Maumus F."/>
            <person name="Michel G."/>
            <person name="Miranda-Saavedra D."/>
            <person name="Morales J."/>
            <person name="Moreau H."/>
            <person name="Motomura T."/>
            <person name="Nagasato C."/>
            <person name="Napoli C.A."/>
            <person name="Nelson D.R."/>
            <person name="Nyvall-Collen P."/>
            <person name="Peters A.F."/>
            <person name="Pommier C."/>
            <person name="Potin P."/>
            <person name="Poulain J."/>
            <person name="Quesneville H."/>
            <person name="Read B."/>
            <person name="Rensing S.A."/>
            <person name="Ritter A."/>
            <person name="Rousvoal S."/>
            <person name="Samanta M."/>
            <person name="Samson G."/>
            <person name="Schroeder D.C."/>
            <person name="Segurens B."/>
            <person name="Strittmatter M."/>
            <person name="Tonon T."/>
            <person name="Tregear J.W."/>
            <person name="Valentin K."/>
            <person name="von Dassow P."/>
            <person name="Yamagishi T."/>
            <person name="Van de Peer Y."/>
            <person name="Wincker P."/>
        </authorList>
    </citation>
    <scope>NUCLEOTIDE SEQUENCE [LARGE SCALE GENOMIC DNA]</scope>
    <source>
        <strain evidence="3">Ec32 / CCAP1310/4</strain>
    </source>
</reference>
<dbReference type="InterPro" id="IPR032675">
    <property type="entry name" value="LRR_dom_sf"/>
</dbReference>
<dbReference type="Proteomes" id="UP000002630">
    <property type="component" value="Linkage Group LG03"/>
</dbReference>
<dbReference type="EMBL" id="FN649728">
    <property type="protein sequence ID" value="CBN77509.1"/>
    <property type="molecule type" value="Genomic_DNA"/>
</dbReference>
<feature type="compositionally biased region" description="Basic and acidic residues" evidence="1">
    <location>
        <begin position="755"/>
        <end position="766"/>
    </location>
</feature>
<dbReference type="PANTHER" id="PTHR22708">
    <property type="entry name" value="LEUCINE-RICH REPEAT-CONTAINING PROTEIN 56"/>
    <property type="match status" value="1"/>
</dbReference>
<sequence length="1063" mass="114171">MKHSGQTKGAVRVEEPGDECSEASLRRITGEEDLRDVRHLALAVDTKTTQVDHLGTVLPLLTELRLERGSVLASFRDLGSSLPNLRVLWLSACGVCHLDGVGALTGLEELYLAFNDVEDLTSIALHDRLEVLDLESNCLKDAEQAIHLGTCSRLWSLTLTANPLCRDHNYRRRMVEAVPQLASLDEKDVSDDDRRPPPASSEEEDDQNHIESCQPSKTSSMPPCHQVFISTLGEQARNANVSGNLTAVTPLPAAWHEGGQNVQELGLEETPIVENETNEAGTMPATANADAAPSRGNRLSVTAEGSSGQRSPIHDQLREGCGDVAFGDAAVSTTGGQQDAFSLGRAHLFVPAKHDIGSGDMATGERRGTSVAGGYKALFSITAARTGDELEAAREGSRRRPTWESSAEGVVGEEEMVAKAIKNFRLLWRSSSPRHGSNEGQRTSSNSSYPCREEGRRRSAAARATVSGNTSREPGENGRPSQRPNSCEEKQGKKEAAAGANARALAERETDDIGEGEAGSGERDLFEGSDWLLKELSLQNMRISATSISKQSMSEGRKDAASVLTHGSEVSFAGNPAFGLRRRRTPEDYGGTLASPSASSTLVGPGTEKNHSPCLTVVASDEKKEGERQATAAAEKSMGSRVTGEDLFCGSLTEMRCTAPQRREERLADRSQECEARGGEKHEGFRLATGPTLASPMPRPSTRHPTSGGAGHSVSEVAPLLCPALRSPRSCLRRQRVGRVRGRPAVDAKQMGSTRSREKECIEDSRPCASPSTLTVVAHCTGGNAARRRRGGHGPKETGLTHFHSRSAANLPASGGTGAATGCTTSQDKRLQPSASSRADGETPFLAFCSEGLRESTMPAGDRQRHPQHEEGSPKLDDGRYDRRQQDSSSRSSSSRGTTEVPEWSPTTFTAREDGDNDEKSDSRAHSASSNDRHCAGGGISGRRNENCTTASEVSSRVMQEGFEIAGAGEADSRKTGAPWRLSAEMSCDLRGGLRTKRRRDRHQLRAQQKDGRTLDREGLHGESSSPATTRGSRREWPTRTSAGHALLRKRLPEQMIGLGGGS</sequence>
<dbReference type="PANTHER" id="PTHR22708:SF0">
    <property type="entry name" value="LEUCINE-RICH REPEAT-CONTAINING PROTEIN 56"/>
    <property type="match status" value="1"/>
</dbReference>
<dbReference type="InParanoid" id="D8LM99"/>
<feature type="compositionally biased region" description="Basic and acidic residues" evidence="1">
    <location>
        <begin position="388"/>
        <end position="402"/>
    </location>
</feature>
<evidence type="ECO:0000256" key="1">
    <source>
        <dbReference type="SAM" id="MobiDB-lite"/>
    </source>
</evidence>
<name>D8LM99_ECTSI</name>
<feature type="compositionally biased region" description="Basic and acidic residues" evidence="1">
    <location>
        <begin position="862"/>
        <end position="886"/>
    </location>
</feature>
<gene>
    <name evidence="2" type="ORF">Esi_0004_0056</name>
</gene>
<feature type="region of interest" description="Disordered" evidence="1">
    <location>
        <begin position="388"/>
        <end position="409"/>
    </location>
</feature>
<organism evidence="2 3">
    <name type="scientific">Ectocarpus siliculosus</name>
    <name type="common">Brown alga</name>
    <name type="synonym">Conferva siliculosa</name>
    <dbReference type="NCBI Taxonomy" id="2880"/>
    <lineage>
        <taxon>Eukaryota</taxon>
        <taxon>Sar</taxon>
        <taxon>Stramenopiles</taxon>
        <taxon>Ochrophyta</taxon>
        <taxon>PX clade</taxon>
        <taxon>Phaeophyceae</taxon>
        <taxon>Ectocarpales</taxon>
        <taxon>Ectocarpaceae</taxon>
        <taxon>Ectocarpus</taxon>
    </lineage>
</organism>
<feature type="compositionally biased region" description="Polar residues" evidence="1">
    <location>
        <begin position="210"/>
        <end position="221"/>
    </location>
</feature>
<feature type="compositionally biased region" description="Polar residues" evidence="1">
    <location>
        <begin position="430"/>
        <end position="449"/>
    </location>
</feature>
<feature type="compositionally biased region" description="Basic residues" evidence="1">
    <location>
        <begin position="994"/>
        <end position="1005"/>
    </location>
</feature>
<feature type="compositionally biased region" description="Basic and acidic residues" evidence="1">
    <location>
        <begin position="911"/>
        <end position="935"/>
    </location>
</feature>
<dbReference type="EMBL" id="FN648596">
    <property type="protein sequence ID" value="CBN77509.1"/>
    <property type="molecule type" value="Genomic_DNA"/>
</dbReference>
<feature type="compositionally biased region" description="Basic and acidic residues" evidence="1">
    <location>
        <begin position="184"/>
        <end position="196"/>
    </location>
</feature>
<evidence type="ECO:0000313" key="3">
    <source>
        <dbReference type="Proteomes" id="UP000002630"/>
    </source>
</evidence>
<feature type="region of interest" description="Disordered" evidence="1">
    <location>
        <begin position="588"/>
        <end position="640"/>
    </location>
</feature>
<accession>D8LM99</accession>
<feature type="compositionally biased region" description="Low complexity" evidence="1">
    <location>
        <begin position="887"/>
        <end position="896"/>
    </location>
</feature>
<feature type="region of interest" description="Disordered" evidence="1">
    <location>
        <begin position="181"/>
        <end position="224"/>
    </location>
</feature>
<feature type="region of interest" description="Disordered" evidence="1">
    <location>
        <begin position="991"/>
        <end position="1063"/>
    </location>
</feature>